<dbReference type="STRING" id="546275.FUSPEROL_02262"/>
<organism evidence="1 2">
    <name type="scientific">Fusobacterium periodonticum ATCC 33693</name>
    <dbReference type="NCBI Taxonomy" id="546275"/>
    <lineage>
        <taxon>Bacteria</taxon>
        <taxon>Fusobacteriati</taxon>
        <taxon>Fusobacteriota</taxon>
        <taxon>Fusobacteriia</taxon>
        <taxon>Fusobacteriales</taxon>
        <taxon>Fusobacteriaceae</taxon>
        <taxon>Fusobacterium</taxon>
    </lineage>
</organism>
<name>D4CXR5_9FUSO</name>
<reference evidence="1 2" key="1">
    <citation type="submission" date="2010-02" db="EMBL/GenBank/DDBJ databases">
        <authorList>
            <person name="Weinstock G."/>
            <person name="Sodergren E."/>
            <person name="Clifton S."/>
            <person name="Fulton L."/>
            <person name="Fulton B."/>
            <person name="Courtney L."/>
            <person name="Fronick C."/>
            <person name="Harrison M."/>
            <person name="Strong C."/>
            <person name="Farmer C."/>
            <person name="Delahaunty K."/>
            <person name="Markovic C."/>
            <person name="Hall O."/>
            <person name="Minx P."/>
            <person name="Tomlinson C."/>
            <person name="Mitreva M."/>
            <person name="Nelson J."/>
            <person name="Hou S."/>
            <person name="Wollam A."/>
            <person name="Pepin K.H."/>
            <person name="Johnson M."/>
            <person name="Bhonagiri V."/>
            <person name="Zhang X."/>
            <person name="Suruliraj S."/>
            <person name="Warren W."/>
            <person name="Chinwalla A."/>
            <person name="Mardis E.R."/>
            <person name="Wilson R.K."/>
        </authorList>
    </citation>
    <scope>NUCLEOTIDE SEQUENCE [LARGE SCALE GENOMIC DNA]</scope>
    <source>
        <strain evidence="1 2">ATCC 33693</strain>
    </source>
</reference>
<evidence type="ECO:0008006" key="3">
    <source>
        <dbReference type="Google" id="ProtNLM"/>
    </source>
</evidence>
<dbReference type="Proteomes" id="UP000003748">
    <property type="component" value="Unassembled WGS sequence"/>
</dbReference>
<sequence>MFYYIDKEEAKKGNSLVLAVTNEQYNDYKQRFNDKAIEFQGENLPFYITYNEITNTIREATELEKIDRGQLKLDENQVIINNKIITYNKDFQKIISEKIVNKELKELLETNILTIEEIKTKKIEEIKKTRDEFINSDLELDGCLIQVRDQEDRDKFNRIILGLLLGQLRKEDKEEWRLSDNSYMSFTYSKLAEIPTIYSNRERDAFKKFHILEEKLKKAKTINEIEEISW</sequence>
<dbReference type="GeneID" id="78420423"/>
<evidence type="ECO:0000313" key="1">
    <source>
        <dbReference type="EMBL" id="EFE85904.1"/>
    </source>
</evidence>
<accession>D4CXR5</accession>
<protein>
    <recommendedName>
        <fullName evidence="3">DUF4376 domain-containing protein</fullName>
    </recommendedName>
</protein>
<evidence type="ECO:0000313" key="2">
    <source>
        <dbReference type="Proteomes" id="UP000003748"/>
    </source>
</evidence>
<dbReference type="RefSeq" id="WP_005975212.1">
    <property type="nucleotide sequence ID" value="NZ_GG665898.1"/>
</dbReference>
<dbReference type="OrthoDB" id="19421at32066"/>
<dbReference type="AlphaFoldDB" id="D4CXR5"/>
<gene>
    <name evidence="1" type="ORF">FUSPEROL_02262</name>
</gene>
<dbReference type="HOGENOM" id="CLU_093428_0_0_0"/>
<comment type="caution">
    <text evidence="1">The sequence shown here is derived from an EMBL/GenBank/DDBJ whole genome shotgun (WGS) entry which is preliminary data.</text>
</comment>
<dbReference type="EMBL" id="ACJY01000101">
    <property type="protein sequence ID" value="EFE85904.1"/>
    <property type="molecule type" value="Genomic_DNA"/>
</dbReference>
<proteinExistence type="predicted"/>
<dbReference type="eggNOG" id="ENOG5033DH9">
    <property type="taxonomic scope" value="Bacteria"/>
</dbReference>